<dbReference type="PRINTS" id="PR01607">
    <property type="entry name" value="APYRASEFAMLY"/>
</dbReference>
<evidence type="ECO:0000313" key="10">
    <source>
        <dbReference type="Proteomes" id="UP000005204"/>
    </source>
</evidence>
<organism evidence="9 10">
    <name type="scientific">Bombyx mori</name>
    <name type="common">Silk moth</name>
    <dbReference type="NCBI Taxonomy" id="7091"/>
    <lineage>
        <taxon>Eukaryota</taxon>
        <taxon>Metazoa</taxon>
        <taxon>Ecdysozoa</taxon>
        <taxon>Arthropoda</taxon>
        <taxon>Hexapoda</taxon>
        <taxon>Insecta</taxon>
        <taxon>Pterygota</taxon>
        <taxon>Neoptera</taxon>
        <taxon>Endopterygota</taxon>
        <taxon>Lepidoptera</taxon>
        <taxon>Glossata</taxon>
        <taxon>Ditrysia</taxon>
        <taxon>Bombycoidea</taxon>
        <taxon>Bombycidae</taxon>
        <taxon>Bombycinae</taxon>
        <taxon>Bombyx</taxon>
    </lineage>
</organism>
<dbReference type="Pfam" id="PF02872">
    <property type="entry name" value="5_nucleotid_C"/>
    <property type="match status" value="1"/>
</dbReference>
<dbReference type="RefSeq" id="XP_004927708.1">
    <property type="nucleotide sequence ID" value="XM_004927651.5"/>
</dbReference>
<evidence type="ECO:0000256" key="4">
    <source>
        <dbReference type="ARBA" id="ARBA00022741"/>
    </source>
</evidence>
<dbReference type="SMR" id="A0A8R2ALT1"/>
<comment type="similarity">
    <text evidence="1 6">Belongs to the 5'-nucleotidase family.</text>
</comment>
<dbReference type="AlphaFoldDB" id="A0A8R2ALT1"/>
<dbReference type="EnsemblMetazoa" id="XM_004927651.4">
    <property type="protein sequence ID" value="XP_004927708.1"/>
    <property type="gene ID" value="LOC101743541"/>
</dbReference>
<sequence>MLRYFTISLIFYFGSVENSSIKCKGPFSLDLIHFNDFHARFEETSLDSPICRTNNSHCLGGYPRLYYIINKLKEEKPNALLLEAGDSFQGTFWYTELKWGIVEEFMNFLPIDAHAIGNHDFDDGPEGLAPYLAALKAPALAANMDASNEPILKDKFKSHAIIERDGKKIGVIGLITTDTQLFSITGKAKFLDPYETIEREIAELKKEGVDFIIVLSHCGYDVDKRIAREFGEHVNIVVGGHSHRPESIQRDYPTIVESDKDNKKKVLVVQASAFTKYVGNITVNFDCDGNMIDWNGGMIRLDRSIPEDPMMKAKLKPYMKQVHEGAAVPIGETLVDMPFKNCQIKECALGNLVTDAFNEKAMNTVKTDLSYIAFAQCSYLTSNIPEGTITHGHIVELLPYYDQIETFQMKGKYIIELLERSAKDVLPSEIPNMLQVSGLEIVYNMTKREGKRLYSVKVGQESMDINKFYQVTAPGFLADGGDGYTIFKKQKKNMKVIGYDQDVLKDYIKKHSPIDLNVGNRINMVR</sequence>
<dbReference type="OrthoDB" id="7722975at2759"/>
<reference evidence="10" key="1">
    <citation type="journal article" date="2008" name="Insect Biochem. Mol. Biol.">
        <title>The genome of a lepidopteran model insect, the silkworm Bombyx mori.</title>
        <authorList>
            <consortium name="International Silkworm Genome Consortium"/>
        </authorList>
    </citation>
    <scope>NUCLEOTIDE SEQUENCE [LARGE SCALE GENOMIC DNA]</scope>
    <source>
        <strain evidence="10">p50T</strain>
    </source>
</reference>
<dbReference type="InterPro" id="IPR004843">
    <property type="entry name" value="Calcineurin-like_PHP"/>
</dbReference>
<keyword evidence="4 6" id="KW-0547">Nucleotide-binding</keyword>
<dbReference type="GO" id="GO:0005886">
    <property type="term" value="C:plasma membrane"/>
    <property type="evidence" value="ECO:0007669"/>
    <property type="project" value="TreeGrafter"/>
</dbReference>
<dbReference type="CDD" id="cd07409">
    <property type="entry name" value="MPP_CD73_N"/>
    <property type="match status" value="1"/>
</dbReference>
<dbReference type="GO" id="GO:0046872">
    <property type="term" value="F:metal ion binding"/>
    <property type="evidence" value="ECO:0007669"/>
    <property type="project" value="UniProtKB-KW"/>
</dbReference>
<evidence type="ECO:0000256" key="1">
    <source>
        <dbReference type="ARBA" id="ARBA00006654"/>
    </source>
</evidence>
<dbReference type="Pfam" id="PF00149">
    <property type="entry name" value="Metallophos"/>
    <property type="match status" value="1"/>
</dbReference>
<evidence type="ECO:0000256" key="6">
    <source>
        <dbReference type="RuleBase" id="RU362119"/>
    </source>
</evidence>
<name>A0A8R2ALT1_BOMMO</name>
<keyword evidence="10" id="KW-1185">Reference proteome</keyword>
<dbReference type="KEGG" id="bmor:101743541"/>
<dbReference type="InterPro" id="IPR036907">
    <property type="entry name" value="5'-Nucleotdase_C_sf"/>
</dbReference>
<evidence type="ECO:0000313" key="9">
    <source>
        <dbReference type="EnsemblMetazoa" id="XP_004927708.1"/>
    </source>
</evidence>
<dbReference type="GO" id="GO:0000166">
    <property type="term" value="F:nucleotide binding"/>
    <property type="evidence" value="ECO:0007669"/>
    <property type="project" value="UniProtKB-KW"/>
</dbReference>
<dbReference type="InterPro" id="IPR029052">
    <property type="entry name" value="Metallo-depent_PP-like"/>
</dbReference>
<accession>A0A8R2ALT1</accession>
<evidence type="ECO:0000259" key="8">
    <source>
        <dbReference type="Pfam" id="PF02872"/>
    </source>
</evidence>
<dbReference type="PANTHER" id="PTHR11575:SF32">
    <property type="entry name" value="APYRASE-LIKE PROTEIN"/>
    <property type="match status" value="1"/>
</dbReference>
<evidence type="ECO:0008006" key="11">
    <source>
        <dbReference type="Google" id="ProtNLM"/>
    </source>
</evidence>
<dbReference type="SUPFAM" id="SSF55816">
    <property type="entry name" value="5'-nucleotidase (syn. UDP-sugar hydrolase), C-terminal domain"/>
    <property type="match status" value="1"/>
</dbReference>
<dbReference type="GeneID" id="101743541"/>
<dbReference type="InterPro" id="IPR006179">
    <property type="entry name" value="5_nucleotidase/apyrase"/>
</dbReference>
<keyword evidence="5 6" id="KW-0378">Hydrolase</keyword>
<keyword evidence="3" id="KW-0732">Signal</keyword>
<evidence type="ECO:0000256" key="2">
    <source>
        <dbReference type="ARBA" id="ARBA00022723"/>
    </source>
</evidence>
<keyword evidence="2" id="KW-0479">Metal-binding</keyword>
<evidence type="ECO:0000256" key="3">
    <source>
        <dbReference type="ARBA" id="ARBA00022729"/>
    </source>
</evidence>
<dbReference type="Gene3D" id="3.90.780.10">
    <property type="entry name" value="5'-Nucleotidase, C-terminal domain"/>
    <property type="match status" value="1"/>
</dbReference>
<dbReference type="GO" id="GO:0008253">
    <property type="term" value="F:5'-nucleotidase activity"/>
    <property type="evidence" value="ECO:0007669"/>
    <property type="project" value="TreeGrafter"/>
</dbReference>
<feature type="domain" description="Calcineurin-like phosphoesterase" evidence="7">
    <location>
        <begin position="31"/>
        <end position="245"/>
    </location>
</feature>
<proteinExistence type="inferred from homology"/>
<feature type="domain" description="5'-Nucleotidase C-terminal" evidence="8">
    <location>
        <begin position="330"/>
        <end position="488"/>
    </location>
</feature>
<dbReference type="PANTHER" id="PTHR11575">
    <property type="entry name" value="5'-NUCLEOTIDASE-RELATED"/>
    <property type="match status" value="1"/>
</dbReference>
<dbReference type="Proteomes" id="UP000005204">
    <property type="component" value="Unassembled WGS sequence"/>
</dbReference>
<dbReference type="GO" id="GO:0006196">
    <property type="term" value="P:AMP catabolic process"/>
    <property type="evidence" value="ECO:0007669"/>
    <property type="project" value="TreeGrafter"/>
</dbReference>
<evidence type="ECO:0000259" key="7">
    <source>
        <dbReference type="Pfam" id="PF00149"/>
    </source>
</evidence>
<dbReference type="InterPro" id="IPR008334">
    <property type="entry name" value="5'-Nucleotdase_C"/>
</dbReference>
<dbReference type="FunFam" id="3.60.21.10:FF:000020">
    <property type="entry name" value="NT5E isoform 4"/>
    <property type="match status" value="1"/>
</dbReference>
<dbReference type="Gene3D" id="3.60.21.10">
    <property type="match status" value="1"/>
</dbReference>
<dbReference type="SUPFAM" id="SSF56300">
    <property type="entry name" value="Metallo-dependent phosphatases"/>
    <property type="match status" value="1"/>
</dbReference>
<reference evidence="9" key="2">
    <citation type="submission" date="2022-06" db="UniProtKB">
        <authorList>
            <consortium name="EnsemblMetazoa"/>
        </authorList>
    </citation>
    <scope>IDENTIFICATION</scope>
    <source>
        <strain evidence="9">p50T (Dazao)</strain>
    </source>
</reference>
<evidence type="ECO:0000256" key="5">
    <source>
        <dbReference type="ARBA" id="ARBA00022801"/>
    </source>
</evidence>
<protein>
    <recommendedName>
        <fullName evidence="11">Apyrase</fullName>
    </recommendedName>
</protein>